<dbReference type="AlphaFoldDB" id="A0A6J4K6P6"/>
<accession>A0A6J4K6P6</accession>
<proteinExistence type="predicted"/>
<name>A0A6J4K6P6_9SPHI</name>
<dbReference type="EMBL" id="CADCTQ010000421">
    <property type="protein sequence ID" value="CAA9296779.1"/>
    <property type="molecule type" value="Genomic_DNA"/>
</dbReference>
<sequence length="37" mass="4435">MNRHCQTFPRLSRYAHSSRLPSSRLLCVPVSFLYTYF</sequence>
<organism evidence="1">
    <name type="scientific">uncultured Cytophagales bacterium</name>
    <dbReference type="NCBI Taxonomy" id="158755"/>
    <lineage>
        <taxon>Bacteria</taxon>
        <taxon>Pseudomonadati</taxon>
        <taxon>Bacteroidota</taxon>
        <taxon>Sphingobacteriia</taxon>
        <taxon>Sphingobacteriales</taxon>
        <taxon>environmental samples</taxon>
    </lineage>
</organism>
<gene>
    <name evidence="1" type="ORF">AVDCRST_MAG56-5180</name>
</gene>
<protein>
    <submittedName>
        <fullName evidence="1">Uncharacterized protein</fullName>
    </submittedName>
</protein>
<reference evidence="1" key="1">
    <citation type="submission" date="2020-02" db="EMBL/GenBank/DDBJ databases">
        <authorList>
            <person name="Meier V. D."/>
        </authorList>
    </citation>
    <scope>NUCLEOTIDE SEQUENCE</scope>
    <source>
        <strain evidence="1">AVDCRST_MAG56</strain>
    </source>
</reference>
<evidence type="ECO:0000313" key="1">
    <source>
        <dbReference type="EMBL" id="CAA9296779.1"/>
    </source>
</evidence>